<protein>
    <submittedName>
        <fullName evidence="1">Alpha/Beta hydrolase protein</fullName>
    </submittedName>
</protein>
<evidence type="ECO:0000313" key="2">
    <source>
        <dbReference type="Proteomes" id="UP000790377"/>
    </source>
</evidence>
<comment type="caution">
    <text evidence="1">The sequence shown here is derived from an EMBL/GenBank/DDBJ whole genome shotgun (WGS) entry which is preliminary data.</text>
</comment>
<accession>A0ACB8ARK9</accession>
<gene>
    <name evidence="1" type="ORF">BJ138DRAFT_1076321</name>
</gene>
<proteinExistence type="predicted"/>
<sequence>MLVPLSFGALLAATACHAATVRSRDSDAPTVSLDYGTFQGFSSVSATESFLGIPFAQPPVGDLRFNFPVPPTPFSGIKLATAFGNACPQQPVLGPNETLPNNPGLQGVSFYLGELQPYGIVAASEDCLYLNVVRPGGISEGEKLPVVVWMYGGAFESGDASSTNGTDIVARSLSLKTPVLQVSFNYRMNAFGFLGGKEVQDAGLGNFGLYDQRLALEWVHKYIGAFGGDPNKVIIWGQSSGSISSLLQMVAFDGQSQGLFHGAVMESGTATPLHDMSYGQANYNLLVNVTNCTGAVDTLSCLRAAPYSAVLNGVLQTTPLLSYQALNGSWHPLVDGIILKQTIRQSLAQGKYAKVPVIAGDVDDEGTLFSLYSFNVTTNEEFLDYISSVFLVGATEDEMTQLGQLYPDDPAQGSPYDTGSNDTLTPEFKRISAFQGDFYFQAPRRYALSILSKTQDAWSYLWKRNKYVPGIGSFHESDLQEYYNLTGTPDFVGTDALINFAYTLNPNVPASGYPAGAASSLLADMNWPQYQLSGSNPAQLLTFEDPNVLTLSQDNFRSDAINFLNQIQDQMGL</sequence>
<name>A0ACB8ARK9_9AGAM</name>
<keyword evidence="1" id="KW-0378">Hydrolase</keyword>
<evidence type="ECO:0000313" key="1">
    <source>
        <dbReference type="EMBL" id="KAH7915897.1"/>
    </source>
</evidence>
<organism evidence="1 2">
    <name type="scientific">Hygrophoropsis aurantiaca</name>
    <dbReference type="NCBI Taxonomy" id="72124"/>
    <lineage>
        <taxon>Eukaryota</taxon>
        <taxon>Fungi</taxon>
        <taxon>Dikarya</taxon>
        <taxon>Basidiomycota</taxon>
        <taxon>Agaricomycotina</taxon>
        <taxon>Agaricomycetes</taxon>
        <taxon>Agaricomycetidae</taxon>
        <taxon>Boletales</taxon>
        <taxon>Coniophorineae</taxon>
        <taxon>Hygrophoropsidaceae</taxon>
        <taxon>Hygrophoropsis</taxon>
    </lineage>
</organism>
<dbReference type="Proteomes" id="UP000790377">
    <property type="component" value="Unassembled WGS sequence"/>
</dbReference>
<keyword evidence="2" id="KW-1185">Reference proteome</keyword>
<dbReference type="EMBL" id="MU267595">
    <property type="protein sequence ID" value="KAH7915897.1"/>
    <property type="molecule type" value="Genomic_DNA"/>
</dbReference>
<reference evidence="1" key="1">
    <citation type="journal article" date="2021" name="New Phytol.">
        <title>Evolutionary innovations through gain and loss of genes in the ectomycorrhizal Boletales.</title>
        <authorList>
            <person name="Wu G."/>
            <person name="Miyauchi S."/>
            <person name="Morin E."/>
            <person name="Kuo A."/>
            <person name="Drula E."/>
            <person name="Varga T."/>
            <person name="Kohler A."/>
            <person name="Feng B."/>
            <person name="Cao Y."/>
            <person name="Lipzen A."/>
            <person name="Daum C."/>
            <person name="Hundley H."/>
            <person name="Pangilinan J."/>
            <person name="Johnson J."/>
            <person name="Barry K."/>
            <person name="LaButti K."/>
            <person name="Ng V."/>
            <person name="Ahrendt S."/>
            <person name="Min B."/>
            <person name="Choi I.G."/>
            <person name="Park H."/>
            <person name="Plett J.M."/>
            <person name="Magnuson J."/>
            <person name="Spatafora J.W."/>
            <person name="Nagy L.G."/>
            <person name="Henrissat B."/>
            <person name="Grigoriev I.V."/>
            <person name="Yang Z.L."/>
            <person name="Xu J."/>
            <person name="Martin F.M."/>
        </authorList>
    </citation>
    <scope>NUCLEOTIDE SEQUENCE</scope>
    <source>
        <strain evidence="1">ATCC 28755</strain>
    </source>
</reference>